<keyword evidence="4 10" id="KW-0808">Transferase</keyword>
<keyword evidence="14" id="KW-1185">Reference proteome</keyword>
<evidence type="ECO:0000256" key="5">
    <source>
        <dbReference type="ARBA" id="ARBA00022741"/>
    </source>
</evidence>
<protein>
    <recommendedName>
        <fullName evidence="10">Protein-serine/threonine kinase</fullName>
        <ecNumber evidence="10">2.7.11.-</ecNumber>
    </recommendedName>
</protein>
<comment type="similarity">
    <text evidence="2 10">Belongs to the PDK/BCKDK protein kinase family.</text>
</comment>
<gene>
    <name evidence="13" type="ORF">SCODWIG_01653</name>
</gene>
<keyword evidence="8" id="KW-0809">Transit peptide</keyword>
<dbReference type="VEuPathDB" id="FungiDB:SCODWIG_01653"/>
<evidence type="ECO:0000256" key="2">
    <source>
        <dbReference type="ARBA" id="ARBA00006155"/>
    </source>
</evidence>
<evidence type="ECO:0000256" key="9">
    <source>
        <dbReference type="ARBA" id="ARBA00023128"/>
    </source>
</evidence>
<dbReference type="InterPro" id="IPR003594">
    <property type="entry name" value="HATPase_dom"/>
</dbReference>
<evidence type="ECO:0000313" key="14">
    <source>
        <dbReference type="Proteomes" id="UP000262825"/>
    </source>
</evidence>
<comment type="subcellular location">
    <subcellularLocation>
        <location evidence="1 10">Mitochondrion matrix</location>
    </subcellularLocation>
</comment>
<dbReference type="GO" id="GO:0004740">
    <property type="term" value="F:pyruvate dehydrogenase (acetyl-transferring) kinase activity"/>
    <property type="evidence" value="ECO:0007669"/>
    <property type="project" value="TreeGrafter"/>
</dbReference>
<evidence type="ECO:0000256" key="3">
    <source>
        <dbReference type="ARBA" id="ARBA00022553"/>
    </source>
</evidence>
<dbReference type="AlphaFoldDB" id="A0A376B5J2"/>
<reference evidence="14" key="1">
    <citation type="submission" date="2018-06" db="EMBL/GenBank/DDBJ databases">
        <authorList>
            <person name="Guldener U."/>
        </authorList>
    </citation>
    <scope>NUCLEOTIDE SEQUENCE [LARGE SCALE GENOMIC DNA]</scope>
    <source>
        <strain evidence="14">UTAD17</strain>
    </source>
</reference>
<dbReference type="PANTHER" id="PTHR11947">
    <property type="entry name" value="PYRUVATE DEHYDROGENASE KINASE"/>
    <property type="match status" value="1"/>
</dbReference>
<evidence type="ECO:0000256" key="11">
    <source>
        <dbReference type="SAM" id="MobiDB-lite"/>
    </source>
</evidence>
<name>A0A376B5J2_9ASCO</name>
<accession>A0A376B5J2</accession>
<dbReference type="SUPFAM" id="SSF69012">
    <property type="entry name" value="alpha-ketoacid dehydrogenase kinase, N-terminal domain"/>
    <property type="match status" value="1"/>
</dbReference>
<feature type="compositionally biased region" description="Low complexity" evidence="11">
    <location>
        <begin position="427"/>
        <end position="446"/>
    </location>
</feature>
<evidence type="ECO:0000256" key="1">
    <source>
        <dbReference type="ARBA" id="ARBA00004305"/>
    </source>
</evidence>
<evidence type="ECO:0000256" key="8">
    <source>
        <dbReference type="ARBA" id="ARBA00022946"/>
    </source>
</evidence>
<dbReference type="InterPro" id="IPR039028">
    <property type="entry name" value="BCKD/PDK"/>
</dbReference>
<dbReference type="SUPFAM" id="SSF55874">
    <property type="entry name" value="ATPase domain of HSP90 chaperone/DNA topoisomerase II/histidine kinase"/>
    <property type="match status" value="2"/>
</dbReference>
<keyword evidence="5 10" id="KW-0547">Nucleotide-binding</keyword>
<evidence type="ECO:0000256" key="4">
    <source>
        <dbReference type="ARBA" id="ARBA00022679"/>
    </source>
</evidence>
<sequence>MFRSPSRKIIKIKDVSTYYFHTYIRYGCRTNNNLLNLSYTNNCTKCYYSTATPKKNTTELHTHDTSDLYELRYNIQHLIKDFASRPATSPLHKTWYAYLMQFQNKLCATNNESTSKILTQADLYSLALQTINLLLVYTCRRLVKISKLPYMTVINPKVEETNKLYLTTLQDFLNVVSQLLPSSFTPTVAATSSFGHTNANIYDNALCKVLNKFIDEHYTNDNLVILSVGLQQAVEHKWLTSEKMTEFLNEHLRDRIIMKMLATHCLELFKQQYSSPGTRKNNGMVGIIHPHLQISKLIRQVHEYVCDLCFVKYDQTVPLLIKCGENVKFPCIPTDLEYIMQEVLKNSCRAQIENGNPTTPIEISIIANGDDCSDGSSSSLQIIVRDHGGGIPPLVEAKIMAYSFTTAMRNGITNDTSNPRANFNVQNRSSSSYNNKKNLSNANTNNDINPKSDNMMPGEQINNISGMGFGLPLCKAYLELYDGELGLESLYGWGTDVYIKLESP</sequence>
<dbReference type="PANTHER" id="PTHR11947:SF20">
    <property type="entry name" value="[3-METHYL-2-OXOBUTANOATE DEHYDROGENASE [LIPOAMIDE]] KINASE, MITOCHONDRIAL"/>
    <property type="match status" value="1"/>
</dbReference>
<dbReference type="Gene3D" id="1.20.140.20">
    <property type="entry name" value="Alpha-ketoacid/pyruvate dehydrogenase kinase, N-terminal domain"/>
    <property type="match status" value="1"/>
</dbReference>
<dbReference type="Pfam" id="PF10436">
    <property type="entry name" value="BCDHK_Adom3"/>
    <property type="match status" value="1"/>
</dbReference>
<dbReference type="InterPro" id="IPR036784">
    <property type="entry name" value="AK/P_DHK_N_sf"/>
</dbReference>
<dbReference type="GO" id="GO:0010906">
    <property type="term" value="P:regulation of glucose metabolic process"/>
    <property type="evidence" value="ECO:0007669"/>
    <property type="project" value="TreeGrafter"/>
</dbReference>
<keyword evidence="6 10" id="KW-0418">Kinase</keyword>
<dbReference type="Proteomes" id="UP000262825">
    <property type="component" value="Unassembled WGS sequence"/>
</dbReference>
<feature type="compositionally biased region" description="Polar residues" evidence="11">
    <location>
        <begin position="413"/>
        <end position="426"/>
    </location>
</feature>
<dbReference type="InterPro" id="IPR004358">
    <property type="entry name" value="Sig_transdc_His_kin-like_C"/>
</dbReference>
<dbReference type="EMBL" id="UFAJ01000226">
    <property type="protein sequence ID" value="SSD59892.1"/>
    <property type="molecule type" value="Genomic_DNA"/>
</dbReference>
<dbReference type="Gene3D" id="3.30.565.10">
    <property type="entry name" value="Histidine kinase-like ATPase, C-terminal domain"/>
    <property type="match status" value="1"/>
</dbReference>
<dbReference type="EC" id="2.7.11.-" evidence="10"/>
<evidence type="ECO:0000313" key="13">
    <source>
        <dbReference type="EMBL" id="SSD59892.1"/>
    </source>
</evidence>
<keyword evidence="7 10" id="KW-0067">ATP-binding</keyword>
<dbReference type="InterPro" id="IPR018955">
    <property type="entry name" value="BCDHK/PDK_N"/>
</dbReference>
<dbReference type="PRINTS" id="PR00344">
    <property type="entry name" value="BCTRLSENSOR"/>
</dbReference>
<proteinExistence type="inferred from homology"/>
<feature type="region of interest" description="Disordered" evidence="11">
    <location>
        <begin position="413"/>
        <end position="451"/>
    </location>
</feature>
<evidence type="ECO:0000256" key="7">
    <source>
        <dbReference type="ARBA" id="ARBA00022840"/>
    </source>
</evidence>
<evidence type="ECO:0000259" key="12">
    <source>
        <dbReference type="SMART" id="SM00387"/>
    </source>
</evidence>
<keyword evidence="9 10" id="KW-0496">Mitochondrion</keyword>
<dbReference type="GO" id="GO:0005524">
    <property type="term" value="F:ATP binding"/>
    <property type="evidence" value="ECO:0007669"/>
    <property type="project" value="UniProtKB-UniRule"/>
</dbReference>
<dbReference type="GO" id="GO:0005759">
    <property type="term" value="C:mitochondrial matrix"/>
    <property type="evidence" value="ECO:0007669"/>
    <property type="project" value="UniProtKB-SubCell"/>
</dbReference>
<evidence type="ECO:0000256" key="6">
    <source>
        <dbReference type="ARBA" id="ARBA00022777"/>
    </source>
</evidence>
<dbReference type="SMART" id="SM00387">
    <property type="entry name" value="HATPase_c"/>
    <property type="match status" value="1"/>
</dbReference>
<feature type="domain" description="Histidine kinase/HSP90-like ATPase" evidence="12">
    <location>
        <begin position="331"/>
        <end position="504"/>
    </location>
</feature>
<organism evidence="13 14">
    <name type="scientific">Saccharomycodes ludwigii</name>
    <dbReference type="NCBI Taxonomy" id="36035"/>
    <lineage>
        <taxon>Eukaryota</taxon>
        <taxon>Fungi</taxon>
        <taxon>Dikarya</taxon>
        <taxon>Ascomycota</taxon>
        <taxon>Saccharomycotina</taxon>
        <taxon>Saccharomycetes</taxon>
        <taxon>Saccharomycodales</taxon>
        <taxon>Saccharomycodaceae</taxon>
        <taxon>Saccharomycodes</taxon>
    </lineage>
</organism>
<dbReference type="InterPro" id="IPR036890">
    <property type="entry name" value="HATPase_C_sf"/>
</dbReference>
<keyword evidence="3" id="KW-0597">Phosphoprotein</keyword>
<evidence type="ECO:0000256" key="10">
    <source>
        <dbReference type="RuleBase" id="RU366032"/>
    </source>
</evidence>